<organism evidence="1 2">
    <name type="scientific">Amanita thiersii Skay4041</name>
    <dbReference type="NCBI Taxonomy" id="703135"/>
    <lineage>
        <taxon>Eukaryota</taxon>
        <taxon>Fungi</taxon>
        <taxon>Dikarya</taxon>
        <taxon>Basidiomycota</taxon>
        <taxon>Agaricomycotina</taxon>
        <taxon>Agaricomycetes</taxon>
        <taxon>Agaricomycetidae</taxon>
        <taxon>Agaricales</taxon>
        <taxon>Pluteineae</taxon>
        <taxon>Amanitaceae</taxon>
        <taxon>Amanita</taxon>
    </lineage>
</organism>
<proteinExistence type="predicted"/>
<dbReference type="Proteomes" id="UP000242287">
    <property type="component" value="Unassembled WGS sequence"/>
</dbReference>
<evidence type="ECO:0000313" key="1">
    <source>
        <dbReference type="EMBL" id="PFH48106.1"/>
    </source>
</evidence>
<protein>
    <submittedName>
        <fullName evidence="1">Uncharacterized protein</fullName>
    </submittedName>
</protein>
<dbReference type="OrthoDB" id="3204502at2759"/>
<accession>A0A2A9NK13</accession>
<name>A0A2A9NK13_9AGAR</name>
<evidence type="ECO:0000313" key="2">
    <source>
        <dbReference type="Proteomes" id="UP000242287"/>
    </source>
</evidence>
<keyword evidence="2" id="KW-1185">Reference proteome</keyword>
<dbReference type="AlphaFoldDB" id="A0A2A9NK13"/>
<dbReference type="EMBL" id="KZ302076">
    <property type="protein sequence ID" value="PFH48106.1"/>
    <property type="molecule type" value="Genomic_DNA"/>
</dbReference>
<gene>
    <name evidence="1" type="ORF">AMATHDRAFT_107406</name>
</gene>
<sequence>MAPRPILKTQIPDAYQPLTSPLPFSACSHSQLLYQSSPHVHFPPTPTLTRTVTTHSSSAYDRAPIVVLPNECALPERGGRVYDVSDFDCDTGEEDSYFHPRAFEACE</sequence>
<reference evidence="1 2" key="1">
    <citation type="submission" date="2014-02" db="EMBL/GenBank/DDBJ databases">
        <title>Transposable element dynamics among asymbiotic and ectomycorrhizal Amanita fungi.</title>
        <authorList>
            <consortium name="DOE Joint Genome Institute"/>
            <person name="Hess J."/>
            <person name="Skrede I."/>
            <person name="Wolfe B."/>
            <person name="LaButti K."/>
            <person name="Ohm R.A."/>
            <person name="Grigoriev I.V."/>
            <person name="Pringle A."/>
        </authorList>
    </citation>
    <scope>NUCLEOTIDE SEQUENCE [LARGE SCALE GENOMIC DNA]</scope>
    <source>
        <strain evidence="1 2">SKay4041</strain>
    </source>
</reference>
<feature type="non-terminal residue" evidence="1">
    <location>
        <position position="107"/>
    </location>
</feature>